<evidence type="ECO:0000313" key="2">
    <source>
        <dbReference type="EMBL" id="TDR92993.1"/>
    </source>
</evidence>
<dbReference type="OrthoDB" id="8265463at2"/>
<name>A0A4R7C4P6_9HYPH</name>
<gene>
    <name evidence="2" type="ORF">EV668_0238</name>
</gene>
<reference evidence="2 3" key="1">
    <citation type="submission" date="2019-03" db="EMBL/GenBank/DDBJ databases">
        <title>Genomic Encyclopedia of Type Strains, Phase IV (KMG-IV): sequencing the most valuable type-strain genomes for metagenomic binning, comparative biology and taxonomic classification.</title>
        <authorList>
            <person name="Goeker M."/>
        </authorList>
    </citation>
    <scope>NUCLEOTIDE SEQUENCE [LARGE SCALE GENOMIC DNA]</scope>
    <source>
        <strain evidence="2 3">DSM 25903</strain>
    </source>
</reference>
<comment type="caution">
    <text evidence="2">The sequence shown here is derived from an EMBL/GenBank/DDBJ whole genome shotgun (WGS) entry which is preliminary data.</text>
</comment>
<evidence type="ECO:0000313" key="3">
    <source>
        <dbReference type="Proteomes" id="UP000295122"/>
    </source>
</evidence>
<protein>
    <recommendedName>
        <fullName evidence="1">DUF5659 domain-containing protein</fullName>
    </recommendedName>
</protein>
<feature type="domain" description="DUF5659" evidence="1">
    <location>
        <begin position="17"/>
        <end position="86"/>
    </location>
</feature>
<proteinExistence type="predicted"/>
<dbReference type="AlphaFoldDB" id="A0A4R7C4P6"/>
<dbReference type="Proteomes" id="UP000295122">
    <property type="component" value="Unassembled WGS sequence"/>
</dbReference>
<keyword evidence="3" id="KW-1185">Reference proteome</keyword>
<accession>A0A4R7C4P6</accession>
<evidence type="ECO:0000259" key="1">
    <source>
        <dbReference type="Pfam" id="PF18903"/>
    </source>
</evidence>
<dbReference type="Pfam" id="PF18903">
    <property type="entry name" value="DUF5659"/>
    <property type="match status" value="1"/>
</dbReference>
<dbReference type="EMBL" id="SNZR01000011">
    <property type="protein sequence ID" value="TDR92993.1"/>
    <property type="molecule type" value="Genomic_DNA"/>
</dbReference>
<organism evidence="2 3">
    <name type="scientific">Enterovirga rhinocerotis</name>
    <dbReference type="NCBI Taxonomy" id="1339210"/>
    <lineage>
        <taxon>Bacteria</taxon>
        <taxon>Pseudomonadati</taxon>
        <taxon>Pseudomonadota</taxon>
        <taxon>Alphaproteobacteria</taxon>
        <taxon>Hyphomicrobiales</taxon>
        <taxon>Methylobacteriaceae</taxon>
        <taxon>Enterovirga</taxon>
    </lineage>
</organism>
<dbReference type="RefSeq" id="WP_133768034.1">
    <property type="nucleotide sequence ID" value="NZ_SNZR01000011.1"/>
</dbReference>
<sequence length="89" mass="10193">MSTERAIREQPHGTDTAFETRDFYLACFLRCAGYELVNLRDEGRRKVFVFRDRATRRADVMAFYGDATSVRPLAFAATIKDMKGLLHNG</sequence>
<dbReference type="InterPro" id="IPR043718">
    <property type="entry name" value="DUF5659"/>
</dbReference>